<dbReference type="GO" id="GO:0005634">
    <property type="term" value="C:nucleus"/>
    <property type="evidence" value="ECO:0007669"/>
    <property type="project" value="TreeGrafter"/>
</dbReference>
<accession>F8PAM5</accession>
<reference evidence="2" key="1">
    <citation type="submission" date="2011-04" db="EMBL/GenBank/DDBJ databases">
        <title>Evolution of plant cell wall degrading machinery underlies the functional diversity of forest fungi.</title>
        <authorList>
            <consortium name="US DOE Joint Genome Institute (JGI-PGF)"/>
            <person name="Eastwood D.C."/>
            <person name="Floudas D."/>
            <person name="Binder M."/>
            <person name="Majcherczyk A."/>
            <person name="Schneider P."/>
            <person name="Aerts A."/>
            <person name="Asiegbu F.O."/>
            <person name="Baker S.E."/>
            <person name="Barry K."/>
            <person name="Bendiksby M."/>
            <person name="Blumentritt M."/>
            <person name="Coutinho P.M."/>
            <person name="Cullen D."/>
            <person name="Cullen D."/>
            <person name="Gathman A."/>
            <person name="Goodell B."/>
            <person name="Henrissat B."/>
            <person name="Ihrmark K."/>
            <person name="Kauserud H."/>
            <person name="Kohler A."/>
            <person name="LaButti K."/>
            <person name="Lapidus A."/>
            <person name="Lavin J.L."/>
            <person name="Lee Y.-H."/>
            <person name="Lindquist E."/>
            <person name="Lilly W."/>
            <person name="Lucas S."/>
            <person name="Morin E."/>
            <person name="Murat C."/>
            <person name="Oguiza J.A."/>
            <person name="Park J."/>
            <person name="Pisabarro A.G."/>
            <person name="Riley R."/>
            <person name="Rosling A."/>
            <person name="Salamov A."/>
            <person name="Schmidt O."/>
            <person name="Schmutz J."/>
            <person name="Skrede I."/>
            <person name="Stenlid J."/>
            <person name="Wiebenga A."/>
            <person name="Xie X."/>
            <person name="Kues U."/>
            <person name="Hibbett D.S."/>
            <person name="Hoffmeister D."/>
            <person name="Hogberg N."/>
            <person name="Martin F."/>
            <person name="Grigoriev I.V."/>
            <person name="Watkinson S.C."/>
        </authorList>
    </citation>
    <scope>NUCLEOTIDE SEQUENCE</scope>
    <source>
        <strain evidence="2">S7.9</strain>
    </source>
</reference>
<dbReference type="CDD" id="cd01741">
    <property type="entry name" value="GATase1_1"/>
    <property type="match status" value="1"/>
</dbReference>
<dbReference type="PANTHER" id="PTHR42695">
    <property type="entry name" value="GLUTAMINE AMIDOTRANSFERASE YLR126C-RELATED"/>
    <property type="match status" value="1"/>
</dbReference>
<gene>
    <name evidence="2" type="ORF">SERLADRAFT_478273</name>
</gene>
<protein>
    <recommendedName>
        <fullName evidence="1">Glutamine amidotransferase domain-containing protein</fullName>
    </recommendedName>
</protein>
<dbReference type="Proteomes" id="UP000008064">
    <property type="component" value="Unassembled WGS sequence"/>
</dbReference>
<dbReference type="EMBL" id="GL945442">
    <property type="protein sequence ID" value="EGO19863.1"/>
    <property type="molecule type" value="Genomic_DNA"/>
</dbReference>
<dbReference type="HOGENOM" id="CLU_054974_0_2_1"/>
<dbReference type="AlphaFoldDB" id="F8PAM5"/>
<proteinExistence type="predicted"/>
<feature type="domain" description="Glutamine amidotransferase" evidence="1">
    <location>
        <begin position="43"/>
        <end position="213"/>
    </location>
</feature>
<dbReference type="OrthoDB" id="92161at2759"/>
<dbReference type="GO" id="GO:0005829">
    <property type="term" value="C:cytosol"/>
    <property type="evidence" value="ECO:0007669"/>
    <property type="project" value="TreeGrafter"/>
</dbReference>
<name>F8PAM5_SERL9</name>
<organism>
    <name type="scientific">Serpula lacrymans var. lacrymans (strain S7.9)</name>
    <name type="common">Dry rot fungus</name>
    <dbReference type="NCBI Taxonomy" id="578457"/>
    <lineage>
        <taxon>Eukaryota</taxon>
        <taxon>Fungi</taxon>
        <taxon>Dikarya</taxon>
        <taxon>Basidiomycota</taxon>
        <taxon>Agaricomycotina</taxon>
        <taxon>Agaricomycetes</taxon>
        <taxon>Agaricomycetidae</taxon>
        <taxon>Boletales</taxon>
        <taxon>Coniophorineae</taxon>
        <taxon>Serpulaceae</taxon>
        <taxon>Serpula</taxon>
    </lineage>
</organism>
<dbReference type="KEGG" id="sla:SERLADRAFT_478273"/>
<sequence length="262" mass="28885">MTRIALLICDTPALSVRKKHGDYIQVYNDYLRNSLPRPELVSQLNVDSYDVVDKQEYPDDDISYDAVVMTGSAASAYQNLEWINKLIAYVKRLVEEKPEVKIFGICFGHQIVARAVGGECVPTDGLWEIGVTEMQLTDVGKKVFGVDSINIQQMHRDHVPAVPPSFHLLGSTDITMNHGMVRFSPSSPSANPVSLSLKDIQILTIQGHPEFTESIVKLVVDDRSGRGVISPEVAEEARRRASLQNDGVSIVGKTLWGILGVA</sequence>
<evidence type="ECO:0000259" key="1">
    <source>
        <dbReference type="Pfam" id="PF00117"/>
    </source>
</evidence>
<dbReference type="PANTHER" id="PTHR42695:SF5">
    <property type="entry name" value="GLUTAMINE AMIDOTRANSFERASE YLR126C-RELATED"/>
    <property type="match status" value="1"/>
</dbReference>
<dbReference type="InterPro" id="IPR029062">
    <property type="entry name" value="Class_I_gatase-like"/>
</dbReference>
<dbReference type="RefSeq" id="XP_007323298.1">
    <property type="nucleotide sequence ID" value="XM_007323236.1"/>
</dbReference>
<dbReference type="Gene3D" id="3.40.50.880">
    <property type="match status" value="1"/>
</dbReference>
<dbReference type="SUPFAM" id="SSF52317">
    <property type="entry name" value="Class I glutamine amidotransferase-like"/>
    <property type="match status" value="1"/>
</dbReference>
<dbReference type="PROSITE" id="PS51273">
    <property type="entry name" value="GATASE_TYPE_1"/>
    <property type="match status" value="1"/>
</dbReference>
<evidence type="ECO:0000313" key="2">
    <source>
        <dbReference type="EMBL" id="EGO19863.1"/>
    </source>
</evidence>
<dbReference type="InterPro" id="IPR044992">
    <property type="entry name" value="ChyE-like"/>
</dbReference>
<dbReference type="Pfam" id="PF00117">
    <property type="entry name" value="GATase"/>
    <property type="match status" value="1"/>
</dbReference>
<dbReference type="InterPro" id="IPR017926">
    <property type="entry name" value="GATASE"/>
</dbReference>
<dbReference type="GeneID" id="18821141"/>